<keyword evidence="3" id="KW-0479">Metal-binding</keyword>
<comment type="subunit">
    <text evidence="3">Monomer. Associates with 30S ribosomal subunit, binds 16S rRNA.</text>
</comment>
<feature type="binding site" evidence="3">
    <location>
        <begin position="198"/>
        <end position="206"/>
    </location>
    <ligand>
        <name>GTP</name>
        <dbReference type="ChEBI" id="CHEBI:37565"/>
    </ligand>
</feature>
<comment type="function">
    <text evidence="3">One of several proteins that assist in the late maturation steps of the functional core of the 30S ribosomal subunit. Helps release RbfA from mature subunits. May play a role in the assembly of ribosomal proteins into the subunit. Circularly permuted GTPase that catalyzes slow GTP hydrolysis, GTPase activity is stimulated by the 30S ribosomal subunit.</text>
</comment>
<dbReference type="Gene3D" id="1.10.40.50">
    <property type="entry name" value="Probable gtpase engc, domain 3"/>
    <property type="match status" value="1"/>
</dbReference>
<organism evidence="6 7">
    <name type="scientific">Legionella drozanskii LLAP-1</name>
    <dbReference type="NCBI Taxonomy" id="1212489"/>
    <lineage>
        <taxon>Bacteria</taxon>
        <taxon>Pseudomonadati</taxon>
        <taxon>Pseudomonadota</taxon>
        <taxon>Gammaproteobacteria</taxon>
        <taxon>Legionellales</taxon>
        <taxon>Legionellaceae</taxon>
        <taxon>Legionella</taxon>
    </lineage>
</organism>
<proteinExistence type="inferred from homology"/>
<dbReference type="PANTHER" id="PTHR32120">
    <property type="entry name" value="SMALL RIBOSOMAL SUBUNIT BIOGENESIS GTPASE RSGA"/>
    <property type="match status" value="1"/>
</dbReference>
<feature type="binding site" evidence="3">
    <location>
        <position position="281"/>
    </location>
    <ligand>
        <name>Zn(2+)</name>
        <dbReference type="ChEBI" id="CHEBI:29105"/>
    </ligand>
</feature>
<keyword evidence="3" id="KW-0963">Cytoplasm</keyword>
<keyword evidence="3" id="KW-0690">Ribosome biogenesis</keyword>
<reference evidence="6 7" key="1">
    <citation type="submission" date="2015-11" db="EMBL/GenBank/DDBJ databases">
        <title>Genomic analysis of 38 Legionella species identifies large and diverse effector repertoires.</title>
        <authorList>
            <person name="Burstein D."/>
            <person name="Amaro F."/>
            <person name="Zusman T."/>
            <person name="Lifshitz Z."/>
            <person name="Cohen O."/>
            <person name="Gilbert J.A."/>
            <person name="Pupko T."/>
            <person name="Shuman H.A."/>
            <person name="Segal G."/>
        </authorList>
    </citation>
    <scope>NUCLEOTIDE SEQUENCE [LARGE SCALE GENOMIC DNA]</scope>
    <source>
        <strain evidence="6 7">ATCC 700990</strain>
    </source>
</reference>
<dbReference type="Gene3D" id="3.40.50.300">
    <property type="entry name" value="P-loop containing nucleotide triphosphate hydrolases"/>
    <property type="match status" value="1"/>
</dbReference>
<dbReference type="Pfam" id="PF03193">
    <property type="entry name" value="RsgA_GTPase"/>
    <property type="match status" value="1"/>
</dbReference>
<comment type="cofactor">
    <cofactor evidence="3">
        <name>Zn(2+)</name>
        <dbReference type="ChEBI" id="CHEBI:29105"/>
    </cofactor>
    <text evidence="3">Binds 1 zinc ion per subunit.</text>
</comment>
<keyword evidence="7" id="KW-1185">Reference proteome</keyword>
<keyword evidence="3" id="KW-0699">rRNA-binding</keyword>
<name>A0A0W0SVY1_9GAMM</name>
<keyword evidence="1 3" id="KW-0547">Nucleotide-binding</keyword>
<dbReference type="STRING" id="1212489.Ldro_0960"/>
<dbReference type="PATRIC" id="fig|1212489.4.peg.1006"/>
<keyword evidence="2 3" id="KW-0342">GTP-binding</keyword>
<feature type="binding site" evidence="3">
    <location>
        <position position="288"/>
    </location>
    <ligand>
        <name>Zn(2+)</name>
        <dbReference type="ChEBI" id="CHEBI:29105"/>
    </ligand>
</feature>
<dbReference type="InterPro" id="IPR004881">
    <property type="entry name" value="Ribosome_biogen_GTPase_RsgA"/>
</dbReference>
<evidence type="ECO:0000256" key="1">
    <source>
        <dbReference type="ARBA" id="ARBA00022741"/>
    </source>
</evidence>
<gene>
    <name evidence="3 6" type="primary">rsgA</name>
    <name evidence="6" type="ORF">Ldro_0960</name>
</gene>
<comment type="caution">
    <text evidence="6">The sequence shown here is derived from an EMBL/GenBank/DDBJ whole genome shotgun (WGS) entry which is preliminary data.</text>
</comment>
<dbReference type="NCBIfam" id="NF008931">
    <property type="entry name" value="PRK12288.1"/>
    <property type="match status" value="1"/>
</dbReference>
<dbReference type="GO" id="GO:0005737">
    <property type="term" value="C:cytoplasm"/>
    <property type="evidence" value="ECO:0007669"/>
    <property type="project" value="UniProtKB-SubCell"/>
</dbReference>
<evidence type="ECO:0000313" key="6">
    <source>
        <dbReference type="EMBL" id="KTC87341.1"/>
    </source>
</evidence>
<sequence length="323" mass="36046">MSKRRINKQQTARIQKIQSDYRQNIETDELLSTQQGLVLSRFSRHAIIENDTNDRIHCSIRPNIDSLVAGDRVIWQAEGKHGVVVSRFPRDSMLGRPDKRGEFKPIAANITQVIVVVAAKPELSWSLLDSYLVMIEHLGLNVCIVLNKMDIANPSLQDELLAFYEPLGYPVLFTSSQDNQGYDLLKQTLNHQTSVFVGQSGVGKSSLIAGILPHETNIQTAAISVGSELGCHTTSNSRLYHLPSGGNLIDSPGVREFGLWHMPVSEITQGYREFKPLTSQCKFRNCNHRDSPGCAIIAALEEGKLAQRRYDSFLKITTQFAKS</sequence>
<dbReference type="GO" id="GO:0005525">
    <property type="term" value="F:GTP binding"/>
    <property type="evidence" value="ECO:0007669"/>
    <property type="project" value="UniProtKB-UniRule"/>
</dbReference>
<comment type="similarity">
    <text evidence="3">Belongs to the TRAFAC class YlqF/YawG GTPase family. RsgA subfamily.</text>
</comment>
<evidence type="ECO:0000259" key="5">
    <source>
        <dbReference type="PROSITE" id="PS51721"/>
    </source>
</evidence>
<dbReference type="InterPro" id="IPR027417">
    <property type="entry name" value="P-loop_NTPase"/>
</dbReference>
<protein>
    <recommendedName>
        <fullName evidence="3">Small ribosomal subunit biogenesis GTPase RsgA</fullName>
        <ecNumber evidence="3">3.6.1.-</ecNumber>
    </recommendedName>
</protein>
<dbReference type="OrthoDB" id="9809485at2"/>
<dbReference type="InterPro" id="IPR030378">
    <property type="entry name" value="G_CP_dom"/>
</dbReference>
<dbReference type="PROSITE" id="PS51721">
    <property type="entry name" value="G_CP"/>
    <property type="match status" value="1"/>
</dbReference>
<dbReference type="NCBIfam" id="TIGR00157">
    <property type="entry name" value="ribosome small subunit-dependent GTPase A"/>
    <property type="match status" value="1"/>
</dbReference>
<feature type="domain" description="EngC GTPase" evidence="4">
    <location>
        <begin position="108"/>
        <end position="255"/>
    </location>
</feature>
<keyword evidence="3" id="KW-0862">Zinc</keyword>
<dbReference type="RefSeq" id="WP_058495289.1">
    <property type="nucleotide sequence ID" value="NZ_CAAAIU010000007.1"/>
</dbReference>
<dbReference type="AlphaFoldDB" id="A0A0W0SVY1"/>
<dbReference type="HAMAP" id="MF_01820">
    <property type="entry name" value="GTPase_RsgA"/>
    <property type="match status" value="1"/>
</dbReference>
<comment type="subcellular location">
    <subcellularLocation>
        <location evidence="3">Cytoplasm</location>
    </subcellularLocation>
</comment>
<evidence type="ECO:0000313" key="7">
    <source>
        <dbReference type="Proteomes" id="UP000054736"/>
    </source>
</evidence>
<dbReference type="InterPro" id="IPR012340">
    <property type="entry name" value="NA-bd_OB-fold"/>
</dbReference>
<feature type="binding site" evidence="3">
    <location>
        <position position="286"/>
    </location>
    <ligand>
        <name>Zn(2+)</name>
        <dbReference type="ChEBI" id="CHEBI:29105"/>
    </ligand>
</feature>
<keyword evidence="3" id="KW-0694">RNA-binding</keyword>
<dbReference type="InterPro" id="IPR010914">
    <property type="entry name" value="RsgA_GTPase_dom"/>
</dbReference>
<dbReference type="GO" id="GO:0042274">
    <property type="term" value="P:ribosomal small subunit biogenesis"/>
    <property type="evidence" value="ECO:0007669"/>
    <property type="project" value="UniProtKB-UniRule"/>
</dbReference>
<keyword evidence="3" id="KW-0378">Hydrolase</keyword>
<dbReference type="CDD" id="cd01854">
    <property type="entry name" value="YjeQ_EngC"/>
    <property type="match status" value="1"/>
</dbReference>
<accession>A0A0W0SVY1</accession>
<dbReference type="Gene3D" id="2.40.50.140">
    <property type="entry name" value="Nucleic acid-binding proteins"/>
    <property type="match status" value="1"/>
</dbReference>
<dbReference type="Proteomes" id="UP000054736">
    <property type="component" value="Unassembled WGS sequence"/>
</dbReference>
<dbReference type="SUPFAM" id="SSF52540">
    <property type="entry name" value="P-loop containing nucleoside triphosphate hydrolases"/>
    <property type="match status" value="1"/>
</dbReference>
<dbReference type="EC" id="3.6.1.-" evidence="3"/>
<evidence type="ECO:0000256" key="2">
    <source>
        <dbReference type="ARBA" id="ARBA00023134"/>
    </source>
</evidence>
<feature type="domain" description="CP-type G" evidence="5">
    <location>
        <begin position="99"/>
        <end position="257"/>
    </location>
</feature>
<evidence type="ECO:0000259" key="4">
    <source>
        <dbReference type="PROSITE" id="PS50936"/>
    </source>
</evidence>
<dbReference type="PANTHER" id="PTHR32120:SF11">
    <property type="entry name" value="SMALL RIBOSOMAL SUBUNIT BIOGENESIS GTPASE RSGA 1, MITOCHONDRIAL-RELATED"/>
    <property type="match status" value="1"/>
</dbReference>
<dbReference type="EMBL" id="LNXY01000020">
    <property type="protein sequence ID" value="KTC87341.1"/>
    <property type="molecule type" value="Genomic_DNA"/>
</dbReference>
<dbReference type="GO" id="GO:0019843">
    <property type="term" value="F:rRNA binding"/>
    <property type="evidence" value="ECO:0007669"/>
    <property type="project" value="UniProtKB-KW"/>
</dbReference>
<evidence type="ECO:0000256" key="3">
    <source>
        <dbReference type="HAMAP-Rule" id="MF_01820"/>
    </source>
</evidence>
<dbReference type="GO" id="GO:0046872">
    <property type="term" value="F:metal ion binding"/>
    <property type="evidence" value="ECO:0007669"/>
    <property type="project" value="UniProtKB-KW"/>
</dbReference>
<dbReference type="PROSITE" id="PS50936">
    <property type="entry name" value="ENGC_GTPASE"/>
    <property type="match status" value="1"/>
</dbReference>
<feature type="binding site" evidence="3">
    <location>
        <begin position="147"/>
        <end position="150"/>
    </location>
    <ligand>
        <name>GTP</name>
        <dbReference type="ChEBI" id="CHEBI:37565"/>
    </ligand>
</feature>
<dbReference type="GO" id="GO:0003924">
    <property type="term" value="F:GTPase activity"/>
    <property type="evidence" value="ECO:0007669"/>
    <property type="project" value="UniProtKB-UniRule"/>
</dbReference>
<feature type="binding site" evidence="3">
    <location>
        <position position="294"/>
    </location>
    <ligand>
        <name>Zn(2+)</name>
        <dbReference type="ChEBI" id="CHEBI:29105"/>
    </ligand>
</feature>